<organism evidence="2 3">
    <name type="scientific">Haematococcus lacustris</name>
    <name type="common">Green alga</name>
    <name type="synonym">Haematococcus pluvialis</name>
    <dbReference type="NCBI Taxonomy" id="44745"/>
    <lineage>
        <taxon>Eukaryota</taxon>
        <taxon>Viridiplantae</taxon>
        <taxon>Chlorophyta</taxon>
        <taxon>core chlorophytes</taxon>
        <taxon>Chlorophyceae</taxon>
        <taxon>CS clade</taxon>
        <taxon>Chlamydomonadales</taxon>
        <taxon>Haematococcaceae</taxon>
        <taxon>Haematococcus</taxon>
    </lineage>
</organism>
<evidence type="ECO:0000313" key="3">
    <source>
        <dbReference type="Proteomes" id="UP000485058"/>
    </source>
</evidence>
<evidence type="ECO:0000256" key="1">
    <source>
        <dbReference type="SAM" id="MobiDB-lite"/>
    </source>
</evidence>
<comment type="caution">
    <text evidence="2">The sequence shown here is derived from an EMBL/GenBank/DDBJ whole genome shotgun (WGS) entry which is preliminary data.</text>
</comment>
<gene>
    <name evidence="2" type="ORF">HaLaN_20128</name>
</gene>
<dbReference type="Proteomes" id="UP000485058">
    <property type="component" value="Unassembled WGS sequence"/>
</dbReference>
<sequence>SPADCFQRCAALTPGDAGIAGWGVGTLPTPARAKRRTPTMAALTSLPTPPQSRSASTPAAALRGRGKGLLTGADGALASLARDAPIHIETTTSNDETSLAAFKVWTLHPHIRQCHEMTTARRSGL</sequence>
<evidence type="ECO:0000313" key="2">
    <source>
        <dbReference type="EMBL" id="GFH22633.1"/>
    </source>
</evidence>
<feature type="non-terminal residue" evidence="2">
    <location>
        <position position="1"/>
    </location>
</feature>
<feature type="non-terminal residue" evidence="2">
    <location>
        <position position="125"/>
    </location>
</feature>
<accession>A0A699ZJ52</accession>
<proteinExistence type="predicted"/>
<reference evidence="2 3" key="1">
    <citation type="submission" date="2020-02" db="EMBL/GenBank/DDBJ databases">
        <title>Draft genome sequence of Haematococcus lacustris strain NIES-144.</title>
        <authorList>
            <person name="Morimoto D."/>
            <person name="Nakagawa S."/>
            <person name="Yoshida T."/>
            <person name="Sawayama S."/>
        </authorList>
    </citation>
    <scope>NUCLEOTIDE SEQUENCE [LARGE SCALE GENOMIC DNA]</scope>
    <source>
        <strain evidence="2 3">NIES-144</strain>
    </source>
</reference>
<protein>
    <submittedName>
        <fullName evidence="2">Uncharacterized protein</fullName>
    </submittedName>
</protein>
<dbReference type="AlphaFoldDB" id="A0A699ZJ52"/>
<feature type="region of interest" description="Disordered" evidence="1">
    <location>
        <begin position="42"/>
        <end position="61"/>
    </location>
</feature>
<dbReference type="EMBL" id="BLLF01002084">
    <property type="protein sequence ID" value="GFH22633.1"/>
    <property type="molecule type" value="Genomic_DNA"/>
</dbReference>
<name>A0A699ZJ52_HAELA</name>
<keyword evidence="3" id="KW-1185">Reference proteome</keyword>